<sequence length="431" mass="48096">MLPVKACHFLMTQGKELRTEEHQRRSEAACGVTLVMQNICPDARDIPTPLQAAWGCHIDFTGSVELNLQPKSPHPRGPHSDALHAINDCAIKNKLTIRKPDDDRDSQIDLAAFRPALGAGREQVKAREPWERREMGIKEEKPGPGIRFCSCPVLDCCWASLSPVIGVLSIFGSDAFPFVLTLLDTGKRLNMFRKYYMQHDSSKSENLDGMVFLTLGIWKYPKLTQEYAKTGRHILGFDISCLDLNLTEIPRNECIPACTVPLNTPCPEELIFPPRSLKGKTDSSVFISQEPYTEKAAIIRSDGFLSQMIHSYRTDVSPKSANTGLTVLQPSWIMSPDHVNNILVPNQYKSTNWLKRSVLPANFLNDKTGTWSLAGKVLSIQISLNSYKTMPEKSLDTSVPPLQGDLSGAAFRDVFSKGDKRRGLSRNRNPC</sequence>
<dbReference type="AlphaFoldDB" id="A0AAD4TNY1"/>
<reference evidence="1" key="1">
    <citation type="submission" date="2022-03" db="EMBL/GenBank/DDBJ databases">
        <title>Genomic analyses of argali, domestic sheep and their hybrids provide insights into chromosomal evolution, heterosis and genetic basis of agronomic traits.</title>
        <authorList>
            <person name="Li M."/>
        </authorList>
    </citation>
    <scope>NUCLEOTIDE SEQUENCE</scope>
    <source>
        <strain evidence="1">CAU-MHL-2022a</strain>
        <tissue evidence="1">Skin</tissue>
    </source>
</reference>
<dbReference type="EMBL" id="JAKZEL010000027">
    <property type="protein sequence ID" value="KAI4529594.1"/>
    <property type="molecule type" value="Genomic_DNA"/>
</dbReference>
<protein>
    <submittedName>
        <fullName evidence="1">Uncharacterized protein</fullName>
    </submittedName>
</protein>
<organism evidence="1 2">
    <name type="scientific">Ovis ammon polii</name>
    <dbReference type="NCBI Taxonomy" id="230172"/>
    <lineage>
        <taxon>Eukaryota</taxon>
        <taxon>Metazoa</taxon>
        <taxon>Chordata</taxon>
        <taxon>Craniata</taxon>
        <taxon>Vertebrata</taxon>
        <taxon>Euteleostomi</taxon>
        <taxon>Mammalia</taxon>
        <taxon>Eutheria</taxon>
        <taxon>Laurasiatheria</taxon>
        <taxon>Artiodactyla</taxon>
        <taxon>Ruminantia</taxon>
        <taxon>Pecora</taxon>
        <taxon>Bovidae</taxon>
        <taxon>Caprinae</taxon>
        <taxon>Ovis</taxon>
    </lineage>
</organism>
<name>A0AAD4TNY1_OVIAM</name>
<proteinExistence type="predicted"/>
<accession>A0AAD4TNY1</accession>
<comment type="caution">
    <text evidence="1">The sequence shown here is derived from an EMBL/GenBank/DDBJ whole genome shotgun (WGS) entry which is preliminary data.</text>
</comment>
<evidence type="ECO:0000313" key="1">
    <source>
        <dbReference type="EMBL" id="KAI4529594.1"/>
    </source>
</evidence>
<evidence type="ECO:0000313" key="2">
    <source>
        <dbReference type="Proteomes" id="UP001214576"/>
    </source>
</evidence>
<dbReference type="Proteomes" id="UP001214576">
    <property type="component" value="Unassembled WGS sequence"/>
</dbReference>
<gene>
    <name evidence="1" type="ORF">MG293_020272</name>
</gene>
<keyword evidence="2" id="KW-1185">Reference proteome</keyword>